<dbReference type="GO" id="GO:0043709">
    <property type="term" value="P:cell adhesion involved in single-species biofilm formation"/>
    <property type="evidence" value="ECO:0007669"/>
    <property type="project" value="TreeGrafter"/>
</dbReference>
<sequence>MSSAAFRLGVGASLLALLAAAGVQARDQGHGRVNMEGSIIDTPCAIDVASRDQTIDMLTLPVGQIIRDGYGPTRPFSIRLVDCALTPMLPNRPDWSHFRVTFDGPTAHDDLFSVSGQARGVGLQIADIAGAIAVPGKPMPASALQVGSMRLDYTLRLVGDHQTLRAGAYRTTIRFKLDYF</sequence>
<reference evidence="6 7" key="1">
    <citation type="submission" date="2016-09" db="EMBL/GenBank/DDBJ databases">
        <title>Serratia marcescens MSU-97 and epiphytic antimycotic-producing bacteria.</title>
        <authorList>
            <person name="Matilla M.A."/>
        </authorList>
    </citation>
    <scope>NUCLEOTIDE SEQUENCE [LARGE SCALE GENOMIC DNA]</scope>
    <source>
        <strain evidence="6 7">MSU-97</strain>
    </source>
</reference>
<name>A0A1Q4P0C0_SERMA</name>
<dbReference type="GO" id="GO:0009289">
    <property type="term" value="C:pilus"/>
    <property type="evidence" value="ECO:0007669"/>
    <property type="project" value="UniProtKB-SubCell"/>
</dbReference>
<evidence type="ECO:0000256" key="1">
    <source>
        <dbReference type="ARBA" id="ARBA00004561"/>
    </source>
</evidence>
<protein>
    <submittedName>
        <fullName evidence="6">Pilin</fullName>
    </submittedName>
</protein>
<dbReference type="AlphaFoldDB" id="A0A1Q4P0C0"/>
<organism evidence="6 7">
    <name type="scientific">Serratia marcescens</name>
    <dbReference type="NCBI Taxonomy" id="615"/>
    <lineage>
        <taxon>Bacteria</taxon>
        <taxon>Pseudomonadati</taxon>
        <taxon>Pseudomonadota</taxon>
        <taxon>Gammaproteobacteria</taxon>
        <taxon>Enterobacterales</taxon>
        <taxon>Yersiniaceae</taxon>
        <taxon>Serratia</taxon>
    </lineage>
</organism>
<feature type="signal peptide" evidence="5">
    <location>
        <begin position="1"/>
        <end position="25"/>
    </location>
</feature>
<dbReference type="InterPro" id="IPR050263">
    <property type="entry name" value="Bact_Fimbrial_Adh_Pro"/>
</dbReference>
<dbReference type="PANTHER" id="PTHR33420">
    <property type="entry name" value="FIMBRIAL SUBUNIT ELFA-RELATED"/>
    <property type="match status" value="1"/>
</dbReference>
<evidence type="ECO:0000313" key="7">
    <source>
        <dbReference type="Proteomes" id="UP000185770"/>
    </source>
</evidence>
<comment type="similarity">
    <text evidence="2">Belongs to the fimbrial protein family.</text>
</comment>
<evidence type="ECO:0000256" key="4">
    <source>
        <dbReference type="ARBA" id="ARBA00023263"/>
    </source>
</evidence>
<dbReference type="Proteomes" id="UP000185770">
    <property type="component" value="Unassembled WGS sequence"/>
</dbReference>
<dbReference type="Gene3D" id="2.60.40.1090">
    <property type="entry name" value="Fimbrial-type adhesion domain"/>
    <property type="match status" value="1"/>
</dbReference>
<evidence type="ECO:0000256" key="3">
    <source>
        <dbReference type="ARBA" id="ARBA00022729"/>
    </source>
</evidence>
<dbReference type="OrthoDB" id="6986861at2"/>
<keyword evidence="3 5" id="KW-0732">Signal</keyword>
<dbReference type="EMBL" id="MJAO01000010">
    <property type="protein sequence ID" value="OKB66579.1"/>
    <property type="molecule type" value="Genomic_DNA"/>
</dbReference>
<comment type="caution">
    <text evidence="6">The sequence shown here is derived from an EMBL/GenBank/DDBJ whole genome shotgun (WGS) entry which is preliminary data.</text>
</comment>
<dbReference type="PANTHER" id="PTHR33420:SF3">
    <property type="entry name" value="FIMBRIAL SUBUNIT ELFA"/>
    <property type="match status" value="1"/>
</dbReference>
<accession>A0A1Q4P0C0</accession>
<dbReference type="InterPro" id="IPR036937">
    <property type="entry name" value="Adhesion_dom_fimbrial_sf"/>
</dbReference>
<dbReference type="SUPFAM" id="SSF49401">
    <property type="entry name" value="Bacterial adhesins"/>
    <property type="match status" value="1"/>
</dbReference>
<proteinExistence type="inferred from homology"/>
<dbReference type="InterPro" id="IPR008966">
    <property type="entry name" value="Adhesion_dom_sf"/>
</dbReference>
<comment type="subcellular location">
    <subcellularLocation>
        <location evidence="1">Fimbrium</location>
    </subcellularLocation>
</comment>
<gene>
    <name evidence="6" type="ORF">BHU62_11950</name>
</gene>
<evidence type="ECO:0000313" key="6">
    <source>
        <dbReference type="EMBL" id="OKB66579.1"/>
    </source>
</evidence>
<evidence type="ECO:0000256" key="5">
    <source>
        <dbReference type="SAM" id="SignalP"/>
    </source>
</evidence>
<evidence type="ECO:0000256" key="2">
    <source>
        <dbReference type="ARBA" id="ARBA00006671"/>
    </source>
</evidence>
<feature type="chain" id="PRO_5012162716" evidence="5">
    <location>
        <begin position="26"/>
        <end position="180"/>
    </location>
</feature>
<dbReference type="RefSeq" id="WP_073532247.1">
    <property type="nucleotide sequence ID" value="NZ_MJAO01000010.1"/>
</dbReference>
<keyword evidence="4" id="KW-0281">Fimbrium</keyword>